<dbReference type="AlphaFoldDB" id="A0A0A8HTL3"/>
<dbReference type="Proteomes" id="UP000285625">
    <property type="component" value="Unassembled WGS sequence"/>
</dbReference>
<dbReference type="KEGG" id="shu:SHYC_11610"/>
<comment type="caution">
    <text evidence="3">The sequence shown here is derived from an EMBL/GenBank/DDBJ whole genome shotgun (WGS) entry which is preliminary data.</text>
</comment>
<feature type="compositionally biased region" description="Basic and acidic residues" evidence="1">
    <location>
        <begin position="1"/>
        <end position="10"/>
    </location>
</feature>
<evidence type="ECO:0000313" key="4">
    <source>
        <dbReference type="Proteomes" id="UP000285625"/>
    </source>
</evidence>
<keyword evidence="2" id="KW-0472">Membrane</keyword>
<keyword evidence="2" id="KW-0812">Transmembrane</keyword>
<sequence length="69" mass="8341">MNRKDVETPHSTEVNEEDRLRTKEREQQWAEYQEFENQQHHGNNKKIIWIATSCLIIFIILCVLLIVLF</sequence>
<keyword evidence="2" id="KW-1133">Transmembrane helix</keyword>
<feature type="transmembrane region" description="Helical" evidence="2">
    <location>
        <begin position="47"/>
        <end position="68"/>
    </location>
</feature>
<reference evidence="3 4" key="1">
    <citation type="journal article" date="2016" name="Front. Microbiol.">
        <title>Comprehensive Phylogenetic Analysis of Bovine Non-aureus Staphylococci Species Based on Whole-Genome Sequencing.</title>
        <authorList>
            <person name="Naushad S."/>
            <person name="Barkema H.W."/>
            <person name="Luby C."/>
            <person name="Condas L.A."/>
            <person name="Nobrega D.B."/>
            <person name="Carson D.A."/>
            <person name="De Buck J."/>
        </authorList>
    </citation>
    <scope>NUCLEOTIDE SEQUENCE [LARGE SCALE GENOMIC DNA]</scope>
    <source>
        <strain evidence="3 4">SNUC 5959</strain>
    </source>
</reference>
<dbReference type="GeneID" id="41074086"/>
<evidence type="ECO:0000256" key="1">
    <source>
        <dbReference type="SAM" id="MobiDB-lite"/>
    </source>
</evidence>
<accession>A0A0A8HTL3</accession>
<proteinExistence type="predicted"/>
<dbReference type="HOGENOM" id="CLU_2773902_0_0_9"/>
<dbReference type="EMBL" id="QXVO01000021">
    <property type="protein sequence ID" value="RIO45416.1"/>
    <property type="molecule type" value="Genomic_DNA"/>
</dbReference>
<feature type="region of interest" description="Disordered" evidence="1">
    <location>
        <begin position="1"/>
        <end position="21"/>
    </location>
</feature>
<name>A0A0A8HTL3_STAHY</name>
<protein>
    <submittedName>
        <fullName evidence="3">Uncharacterized protein</fullName>
    </submittedName>
</protein>
<gene>
    <name evidence="3" type="ORF">BUZ57_07640</name>
</gene>
<dbReference type="RefSeq" id="WP_039647229.1">
    <property type="nucleotide sequence ID" value="NZ_CP008747.1"/>
</dbReference>
<evidence type="ECO:0000256" key="2">
    <source>
        <dbReference type="SAM" id="Phobius"/>
    </source>
</evidence>
<evidence type="ECO:0000313" key="3">
    <source>
        <dbReference type="EMBL" id="RIO45416.1"/>
    </source>
</evidence>
<organism evidence="3 4">
    <name type="scientific">Staphylococcus hyicus</name>
    <dbReference type="NCBI Taxonomy" id="1284"/>
    <lineage>
        <taxon>Bacteria</taxon>
        <taxon>Bacillati</taxon>
        <taxon>Bacillota</taxon>
        <taxon>Bacilli</taxon>
        <taxon>Bacillales</taxon>
        <taxon>Staphylococcaceae</taxon>
        <taxon>Staphylococcus</taxon>
    </lineage>
</organism>